<dbReference type="Proteomes" id="UP000092445">
    <property type="component" value="Unassembled WGS sequence"/>
</dbReference>
<reference evidence="1" key="2">
    <citation type="submission" date="2020-05" db="UniProtKB">
        <authorList>
            <consortium name="EnsemblMetazoa"/>
        </authorList>
    </citation>
    <scope>IDENTIFICATION</scope>
    <source>
        <strain evidence="1">IAEA</strain>
    </source>
</reference>
<dbReference type="EnsemblMetazoa" id="GPAI020338-RA">
    <property type="protein sequence ID" value="GPAI020338-PA"/>
    <property type="gene ID" value="GPAI020338"/>
</dbReference>
<dbReference type="VEuPathDB" id="VectorBase:GPAI020338"/>
<protein>
    <submittedName>
        <fullName evidence="1">Uncharacterized protein</fullName>
    </submittedName>
</protein>
<accession>A0A1A9ZNS0</accession>
<sequence>MQPAFRRPMPSYRQAKVQDIVNIMPRIHICDYYFSFFKYCALQYICVCTEICLTHTDWLITLEAKVPDALINVYRSVLIVSLERLGWKQRDRDAEGNSFLFGFRASYKNYQRTYNILKRNYK</sequence>
<proteinExistence type="predicted"/>
<evidence type="ECO:0000313" key="1">
    <source>
        <dbReference type="EnsemblMetazoa" id="GPAI020338-PA"/>
    </source>
</evidence>
<organism evidence="1 2">
    <name type="scientific">Glossina pallidipes</name>
    <name type="common">Tsetse fly</name>
    <dbReference type="NCBI Taxonomy" id="7398"/>
    <lineage>
        <taxon>Eukaryota</taxon>
        <taxon>Metazoa</taxon>
        <taxon>Ecdysozoa</taxon>
        <taxon>Arthropoda</taxon>
        <taxon>Hexapoda</taxon>
        <taxon>Insecta</taxon>
        <taxon>Pterygota</taxon>
        <taxon>Neoptera</taxon>
        <taxon>Endopterygota</taxon>
        <taxon>Diptera</taxon>
        <taxon>Brachycera</taxon>
        <taxon>Muscomorpha</taxon>
        <taxon>Hippoboscoidea</taxon>
        <taxon>Glossinidae</taxon>
        <taxon>Glossina</taxon>
    </lineage>
</organism>
<evidence type="ECO:0000313" key="2">
    <source>
        <dbReference type="Proteomes" id="UP000092445"/>
    </source>
</evidence>
<dbReference type="AlphaFoldDB" id="A0A1A9ZNS0"/>
<name>A0A1A9ZNS0_GLOPL</name>
<keyword evidence="2" id="KW-1185">Reference proteome</keyword>
<reference evidence="2" key="1">
    <citation type="submission" date="2014-03" db="EMBL/GenBank/DDBJ databases">
        <authorList>
            <person name="Aksoy S."/>
            <person name="Warren W."/>
            <person name="Wilson R.K."/>
        </authorList>
    </citation>
    <scope>NUCLEOTIDE SEQUENCE [LARGE SCALE GENOMIC DNA]</scope>
    <source>
        <strain evidence="2">IAEA</strain>
    </source>
</reference>